<gene>
    <name evidence="2" type="ORF">ARB_07154</name>
</gene>
<organism evidence="2 3">
    <name type="scientific">Arthroderma benhamiae (strain ATCC MYA-4681 / CBS 112371)</name>
    <name type="common">Trichophyton mentagrophytes</name>
    <dbReference type="NCBI Taxonomy" id="663331"/>
    <lineage>
        <taxon>Eukaryota</taxon>
        <taxon>Fungi</taxon>
        <taxon>Dikarya</taxon>
        <taxon>Ascomycota</taxon>
        <taxon>Pezizomycotina</taxon>
        <taxon>Eurotiomycetes</taxon>
        <taxon>Eurotiomycetidae</taxon>
        <taxon>Onygenales</taxon>
        <taxon>Arthrodermataceae</taxon>
        <taxon>Trichophyton</taxon>
    </lineage>
</organism>
<accession>D4ASD9</accession>
<comment type="caution">
    <text evidence="2">The sequence shown here is derived from an EMBL/GenBank/DDBJ whole genome shotgun (WGS) entry which is preliminary data.</text>
</comment>
<name>D4ASD9_ARTBC</name>
<reference evidence="3" key="1">
    <citation type="journal article" date="2011" name="Genome Biol.">
        <title>Comparative and functional genomics provide insights into the pathogenicity of dermatophytic fungi.</title>
        <authorList>
            <person name="Burmester A."/>
            <person name="Shelest E."/>
            <person name="Gloeckner G."/>
            <person name="Heddergott C."/>
            <person name="Schindler S."/>
            <person name="Staib P."/>
            <person name="Heidel A."/>
            <person name="Felder M."/>
            <person name="Petzold A."/>
            <person name="Szafranski K."/>
            <person name="Feuermann M."/>
            <person name="Pedruzzi I."/>
            <person name="Priebe S."/>
            <person name="Groth M."/>
            <person name="Winkler R."/>
            <person name="Li W."/>
            <person name="Kniemeyer O."/>
            <person name="Schroeckh V."/>
            <person name="Hertweck C."/>
            <person name="Hube B."/>
            <person name="White T.C."/>
            <person name="Platzer M."/>
            <person name="Guthke R."/>
            <person name="Heitman J."/>
            <person name="Woestemeyer J."/>
            <person name="Zipfel P.F."/>
            <person name="Monod M."/>
            <person name="Brakhage A.A."/>
        </authorList>
    </citation>
    <scope>NUCLEOTIDE SEQUENCE [LARGE SCALE GENOMIC DNA]</scope>
    <source>
        <strain evidence="3">ATCC MYA-4681 / CBS 112371</strain>
    </source>
</reference>
<dbReference type="GeneID" id="9520644"/>
<evidence type="ECO:0000313" key="3">
    <source>
        <dbReference type="Proteomes" id="UP000008866"/>
    </source>
</evidence>
<feature type="compositionally biased region" description="Basic residues" evidence="1">
    <location>
        <begin position="1"/>
        <end position="12"/>
    </location>
</feature>
<sequence>MLGARKKKKKEVKLKASREREKREAGSQTTLKAKKLPASSFFQYYIDEATMLEFFFSRLEYRRR</sequence>
<dbReference type="EMBL" id="ABSU01000007">
    <property type="protein sequence ID" value="EFE34203.1"/>
    <property type="molecule type" value="Genomic_DNA"/>
</dbReference>
<proteinExistence type="predicted"/>
<evidence type="ECO:0000256" key="1">
    <source>
        <dbReference type="SAM" id="MobiDB-lite"/>
    </source>
</evidence>
<dbReference type="AlphaFoldDB" id="D4ASD9"/>
<dbReference type="RefSeq" id="XP_003014592.1">
    <property type="nucleotide sequence ID" value="XM_003014546.1"/>
</dbReference>
<protein>
    <submittedName>
        <fullName evidence="2">Uncharacterized protein</fullName>
    </submittedName>
</protein>
<feature type="compositionally biased region" description="Basic and acidic residues" evidence="1">
    <location>
        <begin position="13"/>
        <end position="25"/>
    </location>
</feature>
<evidence type="ECO:0000313" key="2">
    <source>
        <dbReference type="EMBL" id="EFE34203.1"/>
    </source>
</evidence>
<feature type="region of interest" description="Disordered" evidence="1">
    <location>
        <begin position="1"/>
        <end position="30"/>
    </location>
</feature>
<keyword evidence="3" id="KW-1185">Reference proteome</keyword>
<dbReference type="Proteomes" id="UP000008866">
    <property type="component" value="Unassembled WGS sequence"/>
</dbReference>
<dbReference type="KEGG" id="abe:ARB_07154"/>
<dbReference type="HOGENOM" id="CLU_2867232_0_0_1"/>